<sequence>MINQLVFSLGFASFSSSASTLMLGKPNNSNGHNYSDSLEWIRDNQTRHVGVTVKLALMGGYN</sequence>
<gene>
    <name evidence="1" type="ORF">O6H91_10G100100</name>
</gene>
<organism evidence="1 2">
    <name type="scientific">Diphasiastrum complanatum</name>
    <name type="common">Issler's clubmoss</name>
    <name type="synonym">Lycopodium complanatum</name>
    <dbReference type="NCBI Taxonomy" id="34168"/>
    <lineage>
        <taxon>Eukaryota</taxon>
        <taxon>Viridiplantae</taxon>
        <taxon>Streptophyta</taxon>
        <taxon>Embryophyta</taxon>
        <taxon>Tracheophyta</taxon>
        <taxon>Lycopodiopsida</taxon>
        <taxon>Lycopodiales</taxon>
        <taxon>Lycopodiaceae</taxon>
        <taxon>Lycopodioideae</taxon>
        <taxon>Diphasiastrum</taxon>
    </lineage>
</organism>
<protein>
    <submittedName>
        <fullName evidence="1">Uncharacterized protein</fullName>
    </submittedName>
</protein>
<reference evidence="2" key="1">
    <citation type="journal article" date="2024" name="Proc. Natl. Acad. Sci. U.S.A.">
        <title>Extraordinary preservation of gene collinearity over three hundred million years revealed in homosporous lycophytes.</title>
        <authorList>
            <person name="Li C."/>
            <person name="Wickell D."/>
            <person name="Kuo L.Y."/>
            <person name="Chen X."/>
            <person name="Nie B."/>
            <person name="Liao X."/>
            <person name="Peng D."/>
            <person name="Ji J."/>
            <person name="Jenkins J."/>
            <person name="Williams M."/>
            <person name="Shu S."/>
            <person name="Plott C."/>
            <person name="Barry K."/>
            <person name="Rajasekar S."/>
            <person name="Grimwood J."/>
            <person name="Han X."/>
            <person name="Sun S."/>
            <person name="Hou Z."/>
            <person name="He W."/>
            <person name="Dai G."/>
            <person name="Sun C."/>
            <person name="Schmutz J."/>
            <person name="Leebens-Mack J.H."/>
            <person name="Li F.W."/>
            <person name="Wang L."/>
        </authorList>
    </citation>
    <scope>NUCLEOTIDE SEQUENCE [LARGE SCALE GENOMIC DNA]</scope>
    <source>
        <strain evidence="2">cv. PW_Plant_1</strain>
    </source>
</reference>
<dbReference type="EMBL" id="CM055101">
    <property type="protein sequence ID" value="KAJ7542296.1"/>
    <property type="molecule type" value="Genomic_DNA"/>
</dbReference>
<evidence type="ECO:0000313" key="2">
    <source>
        <dbReference type="Proteomes" id="UP001162992"/>
    </source>
</evidence>
<name>A0ACC2CJX7_DIPCM</name>
<keyword evidence="2" id="KW-1185">Reference proteome</keyword>
<comment type="caution">
    <text evidence="1">The sequence shown here is derived from an EMBL/GenBank/DDBJ whole genome shotgun (WGS) entry which is preliminary data.</text>
</comment>
<evidence type="ECO:0000313" key="1">
    <source>
        <dbReference type="EMBL" id="KAJ7542296.1"/>
    </source>
</evidence>
<accession>A0ACC2CJX7</accession>
<proteinExistence type="predicted"/>
<dbReference type="Proteomes" id="UP001162992">
    <property type="component" value="Chromosome 10"/>
</dbReference>